<feature type="transmembrane region" description="Helical" evidence="1">
    <location>
        <begin position="84"/>
        <end position="103"/>
    </location>
</feature>
<dbReference type="PIRSF" id="PIRSF018266">
    <property type="entry name" value="FecR"/>
    <property type="match status" value="1"/>
</dbReference>
<evidence type="ECO:0000256" key="1">
    <source>
        <dbReference type="SAM" id="Phobius"/>
    </source>
</evidence>
<feature type="domain" description="Protein FecR C-terminal" evidence="3">
    <location>
        <begin position="256"/>
        <end position="320"/>
    </location>
</feature>
<protein>
    <recommendedName>
        <fullName evidence="5">Protein FecR</fullName>
    </recommendedName>
</protein>
<keyword evidence="1" id="KW-0472">Membrane</keyword>
<feature type="domain" description="FecR protein" evidence="2">
    <location>
        <begin position="120"/>
        <end position="211"/>
    </location>
</feature>
<evidence type="ECO:0000259" key="2">
    <source>
        <dbReference type="Pfam" id="PF04773"/>
    </source>
</evidence>
<accession>A0A645AV16</accession>
<sequence length="328" mass="37727">MMDPKIIDKVLSKTASLDEARQVAAWFATEEGQEYFSQRYDRESYLLNEKIISEWLDHKIPTERMKVRFISQLKMRISTFRFRVVAAVIIPFILLAGAFIFVANRAGVFYSEEIAEVIVPYGEQVQIVLQDGTIVQLNSGSSLQYPKSFGLFNRKIKLCGEAYFSVAKEFGRPFEVNLNEIRVKVTGTKFNVKAYPDDDKITVSLEEGSVNIADMNKNIYLLKVGQNADFDKKSGICTVNEVEDMTVHTAWRTKSLNFYRTPLKEILKTLERQYEVQFAVKDSSFLNYKFSISTSRVNLSDILKDMEKVSKIRFQLDNQNNFIVSSLK</sequence>
<dbReference type="AlphaFoldDB" id="A0A645AV16"/>
<dbReference type="InterPro" id="IPR012373">
    <property type="entry name" value="Ferrdict_sens_TM"/>
</dbReference>
<evidence type="ECO:0000259" key="3">
    <source>
        <dbReference type="Pfam" id="PF16344"/>
    </source>
</evidence>
<reference evidence="4" key="1">
    <citation type="submission" date="2019-08" db="EMBL/GenBank/DDBJ databases">
        <authorList>
            <person name="Kucharzyk K."/>
            <person name="Murdoch R.W."/>
            <person name="Higgins S."/>
            <person name="Loffler F."/>
        </authorList>
    </citation>
    <scope>NUCLEOTIDE SEQUENCE</scope>
</reference>
<dbReference type="Gene3D" id="2.60.120.1440">
    <property type="match status" value="1"/>
</dbReference>
<organism evidence="4">
    <name type="scientific">bioreactor metagenome</name>
    <dbReference type="NCBI Taxonomy" id="1076179"/>
    <lineage>
        <taxon>unclassified sequences</taxon>
        <taxon>metagenomes</taxon>
        <taxon>ecological metagenomes</taxon>
    </lineage>
</organism>
<evidence type="ECO:0008006" key="5">
    <source>
        <dbReference type="Google" id="ProtNLM"/>
    </source>
</evidence>
<dbReference type="EMBL" id="VSSQ01016088">
    <property type="protein sequence ID" value="MPM57092.1"/>
    <property type="molecule type" value="Genomic_DNA"/>
</dbReference>
<dbReference type="Pfam" id="PF16344">
    <property type="entry name" value="FecR_C"/>
    <property type="match status" value="1"/>
</dbReference>
<dbReference type="Gene3D" id="3.55.50.30">
    <property type="match status" value="1"/>
</dbReference>
<dbReference type="Pfam" id="PF04773">
    <property type="entry name" value="FecR"/>
    <property type="match status" value="1"/>
</dbReference>
<name>A0A645AV16_9ZZZZ</name>
<proteinExistence type="predicted"/>
<dbReference type="InterPro" id="IPR032508">
    <property type="entry name" value="FecR_C"/>
</dbReference>
<keyword evidence="1" id="KW-1133">Transmembrane helix</keyword>
<dbReference type="GO" id="GO:0016989">
    <property type="term" value="F:sigma factor antagonist activity"/>
    <property type="evidence" value="ECO:0007669"/>
    <property type="project" value="TreeGrafter"/>
</dbReference>
<keyword evidence="1" id="KW-0812">Transmembrane</keyword>
<comment type="caution">
    <text evidence="4">The sequence shown here is derived from an EMBL/GenBank/DDBJ whole genome shotgun (WGS) entry which is preliminary data.</text>
</comment>
<evidence type="ECO:0000313" key="4">
    <source>
        <dbReference type="EMBL" id="MPM57092.1"/>
    </source>
</evidence>
<dbReference type="PANTHER" id="PTHR30273:SF2">
    <property type="entry name" value="PROTEIN FECR"/>
    <property type="match status" value="1"/>
</dbReference>
<dbReference type="InterPro" id="IPR006860">
    <property type="entry name" value="FecR"/>
</dbReference>
<gene>
    <name evidence="4" type="ORF">SDC9_103910</name>
</gene>
<dbReference type="PANTHER" id="PTHR30273">
    <property type="entry name" value="PERIPLASMIC SIGNAL SENSOR AND SIGMA FACTOR ACTIVATOR FECR-RELATED"/>
    <property type="match status" value="1"/>
</dbReference>